<comment type="catalytic activity">
    <reaction evidence="8">
        <text>6-carboxy-5,6,7,8-tetrahydropterin + H(+) = 7-carboxy-7-carbaguanine + NH4(+)</text>
        <dbReference type="Rhea" id="RHEA:27974"/>
        <dbReference type="ChEBI" id="CHEBI:15378"/>
        <dbReference type="ChEBI" id="CHEBI:28938"/>
        <dbReference type="ChEBI" id="CHEBI:61032"/>
        <dbReference type="ChEBI" id="CHEBI:61036"/>
        <dbReference type="EC" id="4.3.99.3"/>
    </reaction>
</comment>
<feature type="binding site" evidence="8">
    <location>
        <position position="44"/>
    </location>
    <ligand>
        <name>Mg(2+)</name>
        <dbReference type="ChEBI" id="CHEBI:18420"/>
    </ligand>
</feature>
<evidence type="ECO:0000259" key="9">
    <source>
        <dbReference type="PROSITE" id="PS51918"/>
    </source>
</evidence>
<dbReference type="HAMAP" id="MF_00917">
    <property type="entry name" value="QueE"/>
    <property type="match status" value="1"/>
</dbReference>
<feature type="binding site" evidence="8">
    <location>
        <position position="31"/>
    </location>
    <ligand>
        <name>substrate</name>
    </ligand>
</feature>
<feature type="binding site" evidence="8">
    <location>
        <position position="35"/>
    </location>
    <ligand>
        <name>[4Fe-4S] cluster</name>
        <dbReference type="ChEBI" id="CHEBI:49883"/>
        <note>4Fe-4S-S-AdoMet</note>
    </ligand>
</feature>
<dbReference type="RefSeq" id="WP_185674661.1">
    <property type="nucleotide sequence ID" value="NZ_JACHVB010000014.1"/>
</dbReference>
<dbReference type="GO" id="GO:1904047">
    <property type="term" value="F:S-adenosyl-L-methionine binding"/>
    <property type="evidence" value="ECO:0007669"/>
    <property type="project" value="UniProtKB-UniRule"/>
</dbReference>
<evidence type="ECO:0000256" key="8">
    <source>
        <dbReference type="HAMAP-Rule" id="MF_00917"/>
    </source>
</evidence>
<proteinExistence type="inferred from homology"/>
<accession>A0A842HC64</accession>
<keyword evidence="5 8" id="KW-0408">Iron</keyword>
<evidence type="ECO:0000256" key="5">
    <source>
        <dbReference type="ARBA" id="ARBA00023004"/>
    </source>
</evidence>
<dbReference type="Pfam" id="PF04055">
    <property type="entry name" value="Radical_SAM"/>
    <property type="match status" value="1"/>
</dbReference>
<gene>
    <name evidence="8" type="primary">queE</name>
    <name evidence="10" type="ORF">H5P28_05220</name>
</gene>
<comment type="pathway">
    <text evidence="8">Purine metabolism; 7-cyano-7-deazaguanine biosynthesis.</text>
</comment>
<dbReference type="InterPro" id="IPR007197">
    <property type="entry name" value="rSAM"/>
</dbReference>
<name>A0A842HC64_9BACT</name>
<keyword evidence="6 8" id="KW-0411">Iron-sulfur</keyword>
<dbReference type="UniPathway" id="UPA00391"/>
<dbReference type="PROSITE" id="PS51918">
    <property type="entry name" value="RADICAL_SAM"/>
    <property type="match status" value="1"/>
</dbReference>
<evidence type="ECO:0000256" key="2">
    <source>
        <dbReference type="ARBA" id="ARBA00022691"/>
    </source>
</evidence>
<comment type="caution">
    <text evidence="10">The sequence shown here is derived from an EMBL/GenBank/DDBJ whole genome shotgun (WGS) entry which is preliminary data.</text>
</comment>
<keyword evidence="1 8" id="KW-0004">4Fe-4S</keyword>
<keyword evidence="3 8" id="KW-0479">Metal-binding</keyword>
<dbReference type="SFLD" id="SFLDS00029">
    <property type="entry name" value="Radical_SAM"/>
    <property type="match status" value="1"/>
</dbReference>
<keyword evidence="8" id="KW-0671">Queuosine biosynthesis</keyword>
<dbReference type="EMBL" id="JACHVB010000014">
    <property type="protein sequence ID" value="MBC2593658.1"/>
    <property type="molecule type" value="Genomic_DNA"/>
</dbReference>
<feature type="binding site" evidence="8">
    <location>
        <begin position="148"/>
        <end position="150"/>
    </location>
    <ligand>
        <name>S-adenosyl-L-methionine</name>
        <dbReference type="ChEBI" id="CHEBI:59789"/>
    </ligand>
</feature>
<evidence type="ECO:0000256" key="1">
    <source>
        <dbReference type="ARBA" id="ARBA00022485"/>
    </source>
</evidence>
<dbReference type="CDD" id="cd01335">
    <property type="entry name" value="Radical_SAM"/>
    <property type="match status" value="1"/>
</dbReference>
<dbReference type="GO" id="GO:0051539">
    <property type="term" value="F:4 iron, 4 sulfur cluster binding"/>
    <property type="evidence" value="ECO:0007669"/>
    <property type="project" value="UniProtKB-UniRule"/>
</dbReference>
<dbReference type="PIRSF" id="PIRSF000370">
    <property type="entry name" value="QueE"/>
    <property type="match status" value="1"/>
</dbReference>
<feature type="binding site" evidence="8">
    <location>
        <position position="97"/>
    </location>
    <ligand>
        <name>substrate</name>
    </ligand>
</feature>
<dbReference type="InterPro" id="IPR013785">
    <property type="entry name" value="Aldolase_TIM"/>
</dbReference>
<comment type="function">
    <text evidence="8">Catalyzes the complex heterocyclic radical-mediated conversion of 6-carboxy-5,6,7,8-tetrahydropterin (CPH4) to 7-carboxy-7-deazaguanine (CDG), a step common to the biosynthetic pathways of all 7-deazapurine-containing compounds.</text>
</comment>
<protein>
    <recommendedName>
        <fullName evidence="8">7-carboxy-7-deazaguanine synthase</fullName>
        <shortName evidence="8">CDG synthase</shortName>
        <ecNumber evidence="8">4.3.99.3</ecNumber>
    </recommendedName>
    <alternativeName>
        <fullName evidence="8">Queuosine biosynthesis protein QueE</fullName>
    </alternativeName>
</protein>
<keyword evidence="11" id="KW-1185">Reference proteome</keyword>
<dbReference type="Gene3D" id="3.20.20.70">
    <property type="entry name" value="Aldolase class I"/>
    <property type="match status" value="1"/>
</dbReference>
<evidence type="ECO:0000313" key="10">
    <source>
        <dbReference type="EMBL" id="MBC2593658.1"/>
    </source>
</evidence>
<feature type="binding site" evidence="8">
    <location>
        <begin position="16"/>
        <end position="18"/>
    </location>
    <ligand>
        <name>substrate</name>
    </ligand>
</feature>
<dbReference type="SUPFAM" id="SSF102114">
    <property type="entry name" value="Radical SAM enzymes"/>
    <property type="match status" value="1"/>
</dbReference>
<keyword evidence="7 8" id="KW-0456">Lyase</keyword>
<dbReference type="InterPro" id="IPR024924">
    <property type="entry name" value="7-CO-7-deazaguanine_synth-like"/>
</dbReference>
<keyword evidence="4 8" id="KW-0460">Magnesium</keyword>
<feature type="binding site" evidence="8">
    <location>
        <position position="42"/>
    </location>
    <ligand>
        <name>[4Fe-4S] cluster</name>
        <dbReference type="ChEBI" id="CHEBI:49883"/>
        <note>4Fe-4S-S-AdoMet</note>
    </ligand>
</feature>
<evidence type="ECO:0000256" key="6">
    <source>
        <dbReference type="ARBA" id="ARBA00023014"/>
    </source>
</evidence>
<keyword evidence="2 8" id="KW-0949">S-adenosyl-L-methionine</keyword>
<sequence>MKLARHGTGPEIFESLQGEGLSMGVPSVFVRLSLCNLHCTWCDTAYTWNWTNTQYRHVNDTPDAPRKYRREEEIIELDCESVAELILKFRARNLIFTGGEPLLQGRELARLAAHLLRLDPACRFEVETNGTLRPPPALDAHIAQYNVSPKLSNSGNSPTEREKPDAIAFFARCERAWFKFVVANAADLEEVRTLQNRYDIPQSRILLMPEGTSPDELREKSRWLAPLCLQHGYRFGDRLHVHLYGSKRGV</sequence>
<dbReference type="AlphaFoldDB" id="A0A842HC64"/>
<comment type="similarity">
    <text evidence="8">Belongs to the radical SAM superfamily. 7-carboxy-7-deazaguanine synthase family.</text>
</comment>
<dbReference type="InterPro" id="IPR058240">
    <property type="entry name" value="rSAM_sf"/>
</dbReference>
<dbReference type="PANTHER" id="PTHR42836">
    <property type="entry name" value="7-CARBOXY-7-DEAZAGUANINE SYNTHASE"/>
    <property type="match status" value="1"/>
</dbReference>
<dbReference type="GO" id="GO:0016840">
    <property type="term" value="F:carbon-nitrogen lyase activity"/>
    <property type="evidence" value="ECO:0007669"/>
    <property type="project" value="UniProtKB-UniRule"/>
</dbReference>
<comment type="cofactor">
    <cofactor evidence="8">
        <name>Mg(2+)</name>
        <dbReference type="ChEBI" id="CHEBI:18420"/>
    </cofactor>
</comment>
<organism evidence="10 11">
    <name type="scientific">Ruficoccus amylovorans</name>
    <dbReference type="NCBI Taxonomy" id="1804625"/>
    <lineage>
        <taxon>Bacteria</taxon>
        <taxon>Pseudomonadati</taxon>
        <taxon>Verrucomicrobiota</taxon>
        <taxon>Opitutia</taxon>
        <taxon>Puniceicoccales</taxon>
        <taxon>Cerasicoccaceae</taxon>
        <taxon>Ruficoccus</taxon>
    </lineage>
</organism>
<comment type="subunit">
    <text evidence="8">Homodimer.</text>
</comment>
<dbReference type="GO" id="GO:0000287">
    <property type="term" value="F:magnesium ion binding"/>
    <property type="evidence" value="ECO:0007669"/>
    <property type="project" value="UniProtKB-UniRule"/>
</dbReference>
<reference evidence="10 11" key="1">
    <citation type="submission" date="2020-07" db="EMBL/GenBank/DDBJ databases">
        <authorList>
            <person name="Feng X."/>
        </authorList>
    </citation>
    <scope>NUCLEOTIDE SEQUENCE [LARGE SCALE GENOMIC DNA]</scope>
    <source>
        <strain evidence="10 11">JCM31066</strain>
    </source>
</reference>
<comment type="cofactor">
    <cofactor evidence="8">
        <name>S-adenosyl-L-methionine</name>
        <dbReference type="ChEBI" id="CHEBI:59789"/>
    </cofactor>
    <text evidence="8">Binds 1 S-adenosyl-L-methionine per subunit.</text>
</comment>
<dbReference type="GO" id="GO:0008616">
    <property type="term" value="P:tRNA queuosine(34) biosynthetic process"/>
    <property type="evidence" value="ECO:0007669"/>
    <property type="project" value="UniProtKB-UniRule"/>
</dbReference>
<evidence type="ECO:0000256" key="7">
    <source>
        <dbReference type="ARBA" id="ARBA00023239"/>
    </source>
</evidence>
<feature type="binding site" evidence="8">
    <location>
        <begin position="41"/>
        <end position="43"/>
    </location>
    <ligand>
        <name>S-adenosyl-L-methionine</name>
        <dbReference type="ChEBI" id="CHEBI:59789"/>
    </ligand>
</feature>
<dbReference type="Proteomes" id="UP000546464">
    <property type="component" value="Unassembled WGS sequence"/>
</dbReference>
<dbReference type="EC" id="4.3.99.3" evidence="8"/>
<feature type="domain" description="Radical SAM core" evidence="9">
    <location>
        <begin position="22"/>
        <end position="248"/>
    </location>
</feature>
<feature type="binding site" evidence="8">
    <location>
        <position position="99"/>
    </location>
    <ligand>
        <name>S-adenosyl-L-methionine</name>
        <dbReference type="ChEBI" id="CHEBI:59789"/>
    </ligand>
</feature>
<dbReference type="PANTHER" id="PTHR42836:SF1">
    <property type="entry name" value="7-CARBOXY-7-DEAZAGUANINE SYNTHASE"/>
    <property type="match status" value="1"/>
</dbReference>
<evidence type="ECO:0000256" key="3">
    <source>
        <dbReference type="ARBA" id="ARBA00022723"/>
    </source>
</evidence>
<feature type="binding site" evidence="8">
    <location>
        <position position="39"/>
    </location>
    <ligand>
        <name>[4Fe-4S] cluster</name>
        <dbReference type="ChEBI" id="CHEBI:49883"/>
        <note>4Fe-4S-S-AdoMet</note>
    </ligand>
</feature>
<comment type="cofactor">
    <cofactor evidence="8">
        <name>[4Fe-4S] cluster</name>
        <dbReference type="ChEBI" id="CHEBI:49883"/>
    </cofactor>
    <text evidence="8">Binds 1 [4Fe-4S] cluster. The cluster is coordinated with 3 cysteines and an exchangeable S-adenosyl-L-methionine.</text>
</comment>
<comment type="caution">
    <text evidence="8">Lacks conserved residue(s) required for the propagation of feature annotation.</text>
</comment>
<evidence type="ECO:0000313" key="11">
    <source>
        <dbReference type="Proteomes" id="UP000546464"/>
    </source>
</evidence>
<evidence type="ECO:0000256" key="4">
    <source>
        <dbReference type="ARBA" id="ARBA00022842"/>
    </source>
</evidence>